<dbReference type="PANTHER" id="PTHR22942:SF30">
    <property type="entry name" value="MEIOTIC RECOMBINATION PROTEIN DMC1_LIM15 HOMOLOG"/>
    <property type="match status" value="1"/>
</dbReference>
<dbReference type="InterPro" id="IPR027417">
    <property type="entry name" value="P-loop_NTPase"/>
</dbReference>
<dbReference type="Proteomes" id="UP000195607">
    <property type="component" value="Chromosome I"/>
</dbReference>
<evidence type="ECO:0000313" key="16">
    <source>
        <dbReference type="Proteomes" id="UP000195607"/>
    </source>
</evidence>
<dbReference type="NCBIfam" id="NF003301">
    <property type="entry name" value="PRK04301.1"/>
    <property type="match status" value="1"/>
</dbReference>
<evidence type="ECO:0000256" key="9">
    <source>
        <dbReference type="HAMAP-Rule" id="MF_00348"/>
    </source>
</evidence>
<evidence type="ECO:0000256" key="7">
    <source>
        <dbReference type="ARBA" id="ARBA00023172"/>
    </source>
</evidence>
<evidence type="ECO:0000259" key="12">
    <source>
        <dbReference type="PROSITE" id="PS50163"/>
    </source>
</evidence>
<evidence type="ECO:0000256" key="5">
    <source>
        <dbReference type="ARBA" id="ARBA00022840"/>
    </source>
</evidence>
<dbReference type="PROSITE" id="PS50162">
    <property type="entry name" value="RECA_2"/>
    <property type="match status" value="1"/>
</dbReference>
<keyword evidence="7 9" id="KW-0233">DNA recombination</keyword>
<feature type="binding site" evidence="9">
    <location>
        <begin position="123"/>
        <end position="130"/>
    </location>
    <ligand>
        <name>ATP</name>
        <dbReference type="ChEBI" id="CHEBI:30616"/>
    </ligand>
</feature>
<dbReference type="InterPro" id="IPR003593">
    <property type="entry name" value="AAA+_ATPase"/>
</dbReference>
<comment type="similarity">
    <text evidence="1 9 10">Belongs to the eukaryotic RecA-like protein family.</text>
</comment>
<dbReference type="Proteomes" id="UP000187822">
    <property type="component" value="Chromosome I"/>
</dbReference>
<name>A0A1N5SRZ5_9ARCH</name>
<dbReference type="SMART" id="SM00278">
    <property type="entry name" value="HhH1"/>
    <property type="match status" value="2"/>
</dbReference>
<evidence type="ECO:0000256" key="10">
    <source>
        <dbReference type="PIRNR" id="PIRNR005856"/>
    </source>
</evidence>
<evidence type="ECO:0000256" key="3">
    <source>
        <dbReference type="ARBA" id="ARBA00022741"/>
    </source>
</evidence>
<evidence type="ECO:0000313" key="13">
    <source>
        <dbReference type="EMBL" id="SIM38788.1"/>
    </source>
</evidence>
<evidence type="ECO:0000313" key="15">
    <source>
        <dbReference type="Proteomes" id="UP000187822"/>
    </source>
</evidence>
<dbReference type="InterPro" id="IPR020587">
    <property type="entry name" value="RecA_monomer-monomer_interface"/>
</dbReference>
<keyword evidence="15" id="KW-1185">Reference proteome</keyword>
<feature type="domain" description="RecA family profile 2" evidence="12">
    <location>
        <begin position="270"/>
        <end position="331"/>
    </location>
</feature>
<dbReference type="OrthoDB" id="31129at2157"/>
<dbReference type="GO" id="GO:0006310">
    <property type="term" value="P:DNA recombination"/>
    <property type="evidence" value="ECO:0007669"/>
    <property type="project" value="UniProtKB-UniRule"/>
</dbReference>
<dbReference type="SMART" id="SM00382">
    <property type="entry name" value="AAA"/>
    <property type="match status" value="1"/>
</dbReference>
<dbReference type="InterPro" id="IPR011938">
    <property type="entry name" value="DNA_recomb/repair_RadA"/>
</dbReference>
<dbReference type="CDD" id="cd19515">
    <property type="entry name" value="archRadA"/>
    <property type="match status" value="1"/>
</dbReference>
<dbReference type="InterPro" id="IPR016467">
    <property type="entry name" value="DNA_recomb/repair_RecA-like"/>
</dbReference>
<evidence type="ECO:0000256" key="8">
    <source>
        <dbReference type="ARBA" id="ARBA00025684"/>
    </source>
</evidence>
<reference evidence="13 16" key="1">
    <citation type="submission" date="2016-04" db="EMBL/GenBank/DDBJ databases">
        <authorList>
            <person name="Evans L.H."/>
            <person name="Alamgir A."/>
            <person name="Owens N."/>
            <person name="Weber N.D."/>
            <person name="Virtaneva K."/>
            <person name="Barbian K."/>
            <person name="Babar A."/>
            <person name="Rosenke K."/>
        </authorList>
    </citation>
    <scope>NUCLEOTIDE SEQUENCE [LARGE SCALE GENOMIC DNA]</scope>
    <source>
        <strain evidence="13">S5</strain>
        <strain evidence="16">S5(T) (JCM 30642 \VKM B-2941)</strain>
    </source>
</reference>
<dbReference type="PROSITE" id="PS50163">
    <property type="entry name" value="RECA_3"/>
    <property type="match status" value="1"/>
</dbReference>
<dbReference type="GeneID" id="41587636"/>
<dbReference type="GO" id="GO:0005524">
    <property type="term" value="F:ATP binding"/>
    <property type="evidence" value="ECO:0007669"/>
    <property type="project" value="UniProtKB-UniRule"/>
</dbReference>
<dbReference type="PIRSF" id="PIRSF005856">
    <property type="entry name" value="Rad51"/>
    <property type="match status" value="1"/>
</dbReference>
<dbReference type="Gene3D" id="1.10.150.20">
    <property type="entry name" value="5' to 3' exonuclease, C-terminal subdomain"/>
    <property type="match status" value="1"/>
</dbReference>
<dbReference type="SUPFAM" id="SSF47794">
    <property type="entry name" value="Rad51 N-terminal domain-like"/>
    <property type="match status" value="1"/>
</dbReference>
<evidence type="ECO:0000256" key="1">
    <source>
        <dbReference type="ARBA" id="ARBA00008050"/>
    </source>
</evidence>
<gene>
    <name evidence="9" type="primary">radA</name>
    <name evidence="14" type="ORF">CPM_0302</name>
    <name evidence="13" type="ORF">CSP5_0333</name>
</gene>
<accession>A0A1N5SRZ5</accession>
<keyword evidence="5 9" id="KW-0067">ATP-binding</keyword>
<dbReference type="HAMAP" id="MF_00348">
    <property type="entry name" value="RadA_arch"/>
    <property type="match status" value="1"/>
</dbReference>
<keyword evidence="6 9" id="KW-0238">DNA-binding</keyword>
<dbReference type="GO" id="GO:0006281">
    <property type="term" value="P:DNA repair"/>
    <property type="evidence" value="ECO:0007669"/>
    <property type="project" value="UniProtKB-UniRule"/>
</dbReference>
<dbReference type="GO" id="GO:0003684">
    <property type="term" value="F:damaged DNA binding"/>
    <property type="evidence" value="ECO:0007669"/>
    <property type="project" value="UniProtKB-UniRule"/>
</dbReference>
<dbReference type="RefSeq" id="WP_021789197.1">
    <property type="nucleotide sequence ID" value="NZ_LT671858.1"/>
</dbReference>
<dbReference type="PANTHER" id="PTHR22942">
    <property type="entry name" value="RECA/RAD51/RADA DNA STRAND-PAIRING FAMILY MEMBER"/>
    <property type="match status" value="1"/>
</dbReference>
<dbReference type="Pfam" id="PF14520">
    <property type="entry name" value="HHH_5"/>
    <property type="match status" value="1"/>
</dbReference>
<dbReference type="KEGG" id="cdiv:CPM_0302"/>
<evidence type="ECO:0000256" key="6">
    <source>
        <dbReference type="ARBA" id="ARBA00023125"/>
    </source>
</evidence>
<feature type="domain" description="RecA family profile 1" evidence="11">
    <location>
        <begin position="94"/>
        <end position="265"/>
    </location>
</feature>
<reference evidence="14" key="3">
    <citation type="submission" date="2016-06" db="EMBL/GenBank/DDBJ databases">
        <authorList>
            <person name="Olsen C.W."/>
            <person name="Carey S."/>
            <person name="Hinshaw L."/>
            <person name="Karasin A.I."/>
        </authorList>
    </citation>
    <scope>NUCLEOTIDE SEQUENCE [LARGE SCALE GENOMIC DNA]</scope>
    <source>
        <strain evidence="14">PM4</strain>
    </source>
</reference>
<dbReference type="AlphaFoldDB" id="A0A1N5SRZ5"/>
<dbReference type="Pfam" id="PF08423">
    <property type="entry name" value="Rad51"/>
    <property type="match status" value="1"/>
</dbReference>
<protein>
    <recommendedName>
        <fullName evidence="2 9">DNA repair and recombination protein RadA</fullName>
    </recommendedName>
</protein>
<dbReference type="InterPro" id="IPR010995">
    <property type="entry name" value="DNA_repair_Rad51/TF_NusA_a-hlx"/>
</dbReference>
<dbReference type="InterPro" id="IPR013632">
    <property type="entry name" value="Rad51_C"/>
</dbReference>
<sequence length="331" mass="36533">MEKNEKMKKEEDVKDEGKKLTIEDIPGVGEATAEKLRENGLDDIMAIATASPKDVSELTGIGEGSVAKIISAARKIADIGNFETGEEIFQKRKDVLRLTTGSNNLDSLLGGGLETQSITEFFGEFGSGKTQIMHQLAVNCTMPEEKGGFNSDVLIIDTENTFRPERIIQMSKYRELDSDEVLRRIHVARAYNSHHQILLGEKASEMAKEYNAKLLIVDSLTSHFRSEYMGRGSLSERQQLLNRHMHDLLRFGTLQNAVIAVTNQVAARPDVFFGDPTAPIGGNIVGHTATFRIYLRKGKAGKRIARLIDSPYLPEGEAVIQVSEDGIIDGT</sequence>
<dbReference type="EMBL" id="LT671858">
    <property type="protein sequence ID" value="SIM38788.1"/>
    <property type="molecule type" value="Genomic_DNA"/>
</dbReference>
<dbReference type="SUPFAM" id="SSF52540">
    <property type="entry name" value="P-loop containing nucleoside triphosphate hydrolases"/>
    <property type="match status" value="1"/>
</dbReference>
<evidence type="ECO:0000259" key="11">
    <source>
        <dbReference type="PROSITE" id="PS50162"/>
    </source>
</evidence>
<evidence type="ECO:0000256" key="4">
    <source>
        <dbReference type="ARBA" id="ARBA00022763"/>
    </source>
</evidence>
<dbReference type="NCBIfam" id="TIGR02236">
    <property type="entry name" value="recomb_radA"/>
    <property type="match status" value="1"/>
</dbReference>
<dbReference type="InterPro" id="IPR003583">
    <property type="entry name" value="Hlx-hairpin-Hlx_DNA-bd_motif"/>
</dbReference>
<evidence type="ECO:0000256" key="2">
    <source>
        <dbReference type="ARBA" id="ARBA00018144"/>
    </source>
</evidence>
<comment type="function">
    <text evidence="8 9 10">Involved in DNA repair and in homologous recombination. Binds and assemble on single-stranded DNA to form a nucleoprotein filament. Hydrolyzes ATP in a ssDNA-dependent manner and promotes DNA strand exchange between homologous DNA molecules.</text>
</comment>
<proteinExistence type="inferred from homology"/>
<dbReference type="InterPro" id="IPR020588">
    <property type="entry name" value="RecA_ATP-bd"/>
</dbReference>
<dbReference type="GO" id="GO:0140664">
    <property type="term" value="F:ATP-dependent DNA damage sensor activity"/>
    <property type="evidence" value="ECO:0007669"/>
    <property type="project" value="InterPro"/>
</dbReference>
<keyword evidence="3 9" id="KW-0547">Nucleotide-binding</keyword>
<dbReference type="STRING" id="1673428.CPM_0302"/>
<keyword evidence="4 9" id="KW-0227">DNA damage</keyword>
<dbReference type="EMBL" id="LT719092">
    <property type="protein sequence ID" value="SJK84188.1"/>
    <property type="molecule type" value="Genomic_DNA"/>
</dbReference>
<dbReference type="FunFam" id="3.40.50.300:FF:002052">
    <property type="entry name" value="DNA repair protein RAD51 homolog"/>
    <property type="match status" value="1"/>
</dbReference>
<organism evidence="13 16">
    <name type="scientific">Cuniculiplasma divulgatum</name>
    <dbReference type="NCBI Taxonomy" id="1673428"/>
    <lineage>
        <taxon>Archaea</taxon>
        <taxon>Methanobacteriati</taxon>
        <taxon>Thermoplasmatota</taxon>
        <taxon>Thermoplasmata</taxon>
        <taxon>Thermoplasmatales</taxon>
        <taxon>Cuniculiplasmataceae</taxon>
        <taxon>Cuniculiplasma</taxon>
    </lineage>
</organism>
<dbReference type="Gene3D" id="3.40.50.300">
    <property type="entry name" value="P-loop containing nucleotide triphosphate hydrolases"/>
    <property type="match status" value="1"/>
</dbReference>
<reference evidence="15" key="2">
    <citation type="submission" date="2016-06" db="EMBL/GenBank/DDBJ databases">
        <authorList>
            <person name="Toshchakov V.S."/>
        </authorList>
    </citation>
    <scope>NUCLEOTIDE SEQUENCE [LARGE SCALE GENOMIC DNA]</scope>
    <source>
        <strain>PM4 (JCM 30641</strain>
        <strain evidence="15">\VKM B-2940)</strain>
    </source>
</reference>
<evidence type="ECO:0000313" key="14">
    <source>
        <dbReference type="EMBL" id="SJK84188.1"/>
    </source>
</evidence>